<evidence type="ECO:0000313" key="1">
    <source>
        <dbReference type="EMBL" id="PWN50720.1"/>
    </source>
</evidence>
<evidence type="ECO:0000313" key="2">
    <source>
        <dbReference type="Proteomes" id="UP000245626"/>
    </source>
</evidence>
<keyword evidence="2" id="KW-1185">Reference proteome</keyword>
<organism evidence="1 2">
    <name type="scientific">Violaceomyces palustris</name>
    <dbReference type="NCBI Taxonomy" id="1673888"/>
    <lineage>
        <taxon>Eukaryota</taxon>
        <taxon>Fungi</taxon>
        <taxon>Dikarya</taxon>
        <taxon>Basidiomycota</taxon>
        <taxon>Ustilaginomycotina</taxon>
        <taxon>Ustilaginomycetes</taxon>
        <taxon>Violaceomycetales</taxon>
        <taxon>Violaceomycetaceae</taxon>
        <taxon>Violaceomyces</taxon>
    </lineage>
</organism>
<gene>
    <name evidence="1" type="ORF">IE53DRAFT_379517</name>
</gene>
<proteinExistence type="predicted"/>
<dbReference type="EMBL" id="KZ819903">
    <property type="protein sequence ID" value="PWN50720.1"/>
    <property type="molecule type" value="Genomic_DNA"/>
</dbReference>
<reference evidence="1 2" key="1">
    <citation type="journal article" date="2018" name="Mol. Biol. Evol.">
        <title>Broad Genomic Sampling Reveals a Smut Pathogenic Ancestry of the Fungal Clade Ustilaginomycotina.</title>
        <authorList>
            <person name="Kijpornyongpan T."/>
            <person name="Mondo S.J."/>
            <person name="Barry K."/>
            <person name="Sandor L."/>
            <person name="Lee J."/>
            <person name="Lipzen A."/>
            <person name="Pangilinan J."/>
            <person name="LaButti K."/>
            <person name="Hainaut M."/>
            <person name="Henrissat B."/>
            <person name="Grigoriev I.V."/>
            <person name="Spatafora J.W."/>
            <person name="Aime M.C."/>
        </authorList>
    </citation>
    <scope>NUCLEOTIDE SEQUENCE [LARGE SCALE GENOMIC DNA]</scope>
    <source>
        <strain evidence="1 2">SA 807</strain>
    </source>
</reference>
<dbReference type="Proteomes" id="UP000245626">
    <property type="component" value="Unassembled WGS sequence"/>
</dbReference>
<name>A0ACD0NY08_9BASI</name>
<sequence>MFFWSPFHLPPPFHLSTRVRRLLSTYNDFDDACNHYHLGDHFPNQQITPSHLLNHLGKDINTAVTEGLDSITSEMVIPDHKKVAHFIGGNPLETAPSSAVADFIRKQGGHSVITKVLICNNGIAAVKEIRSIRKWAYETFGNERAIEFTVMATPEDLKVNADYIRMADQYVEVPGGSNNNNYANVDLIVDIAERAGVHAVWAGWGHASENPRLPESLAASKQKIIFIGPPGSAMRSLGDKISSTIVAQHADVPCMPWSGTGIKETMMSEQGFLTVSDEVYQKACIHSAEEGLEKAKIIGFPVMIKASEGGGGKGIRMCKAPEDFKVLYNAVLGEVPGSPVFVMKLAGKARHLEVQLLADQYGNAISIFGRDCSVQRRHQKIIEEAPVTIAPDEARESMEKAAVRLAKLVGYVSAGTVEWLYSPDNGEFSFLELNPRLQVEHPTTEMVSGVNIPAAQLQVAMGIPLYCIRDIRTLYGMDPRGNELIDFDFSNPESFQKQRKPQPKGHVVACRITAENPDTGFKPGMGALTELNFRSSTSTWGYFSVGTSGALHEYADSQFGHVFSYGADRSEARKQMVISLKELSIRGDFRTTVEYLIKLLETEAFESNKITTGWLDGLIQERLTAERPPTDLAVVCGATVKAHLLARECEDEYKRILNKGQVPPRDTIKTVFTIDFIYENVKYNFTATRSSASAWTLYLNGGRTLVELRPLTDGGLLVGLAGKSHPVYWREEVGMTRLMVDSKTCLIEQENDPTQIRSPSPGKLVRFLVESGDHVKAGQSIAEIEVMKMYLPLVAAEDGVVSFVKTPGVALSPGDIIGILSLDDPSRVQHAKPFAGQLPDFGLPVIVGSKPYQRFAHVSSILNDILDGFDQSYVMQATIKEMMELLRNPELPFGQTYQVLSSLSGRIPSRLEDLLRNTIELAQAKGAEFPAARLRKLTDNYIKESVDAAIRQQVQTTLSPLTLIFDEYAGGLKAHEANILAGILNRYYEVETKFTGEADVVLDLRLQADGDLDKVVALQLSRNGINRKNALLLTLLDKHIKGGNVISKASGGKIVEALRNLASLQGKSTAPVALKAREVSLDADMPSLADRASQMEQILKASVMSATYGSDNEYHSPSVNVLRELTDSQYSVYDVLHGFFGHPSHYIAFASLCTYVLRAYRAYEIINFDYAVEEFDVEERAVLTWKFQLSSSSNQSPTTLKERERQASISDLKMMNKKSIKSPELRTGCMTSCSSIKDLKEVLPKALRYLGSSGGSPINVLNIAVTNQGSFKDEEIRAHLAHETNNFKKQLEAARVRRITYLLCSPGAYPYFATLRRGEDGVWAEEKAIQNVEPALAYQLELDRLTKNFEITPVPVASSTIHLYFARGIANPSDARFFVRSLVRPGKIQGELAAYLISESDRIVNDILNVIEVASGQPEYRTADASHIFMSFIYHMEVTLEDVQKALAGFIERHGARFFRLRITAAEIRIVLKNESTGETRPIRAFVTNETGLVVRYEAYEEITTDDGSVVLKNVEGTGADAPLNGSSAHYAYTTKVALQSRRSRAHALQTTFAYDFIDVLRQALRASWSAAQVIKKPSEPILSISELAFDEHEQLREIKRDPGMNTIGMVAWILDVATPEFPAGRKMVLIANDVTVQAGSFGPVEDKFFAAATKLARKLGIPRLYISANSGARIGLATEAIDLFKVKFVGNDPVKGFEYIYLDDESLASINSTSPGAVLTKETQAEDGTKHHVITDIIGLSQNGLGVECLSGSGLIAGETSRARDEIFTATIVTGRSVGIGAYLARLGERVIQVEGSPLILTGYQALNKLLGREVYTSNLQLGGPQIMYRNGVSHITAQNDLEAVRSFVNWMSYVPARKGGPVPIMPSADGWDRDVTYSPPKGPYDPRWLIEGKVEEDGSYLSGLFDKGSFTETLGGWATSVVTGRARLGGIPFGVIAVETRTLERVVPADPANPNSTEQRIMEAGQVWYPNSAYKTAQAIWDFDREGLPLMILANWRGFSGGQQDMYDEILKQGSKIVDGLSSYKQPVFVHIPPMGELRGGSWVVVDSAINDNGLIEMSADVNSARGGVLEPSGLIEIKYRADKQRATMQRLDPVYRDLFKAVQSATDPTAQAAARKQLAEREKQLAPIFTAIATEYADAHDRAGRMLATGVLQTALPWKESRKYFYWRCRRRMAEVAAEKLISSANPSLSSSSRKELLGSIIGVGVAQKSQDINDMQIAEIYERSAEILTKAVKQVKAKFLLEQLSGLDPELKSQVAAALK</sequence>
<protein>
    <submittedName>
        <fullName evidence="1">Acetyl-CoA carboxylase</fullName>
    </submittedName>
</protein>
<accession>A0ACD0NY08</accession>